<dbReference type="InterPro" id="IPR010482">
    <property type="entry name" value="TECPR1-like_DysF"/>
</dbReference>
<proteinExistence type="inferred from homology"/>
<feature type="compositionally biased region" description="Low complexity" evidence="5">
    <location>
        <begin position="528"/>
        <end position="540"/>
    </location>
</feature>
<protein>
    <recommendedName>
        <fullName evidence="3">Tectonin beta-propeller repeat-containing protein 1</fullName>
    </recommendedName>
</protein>
<dbReference type="Gene3D" id="2.30.29.30">
    <property type="entry name" value="Pleckstrin-homology domain (PH domain)/Phosphotyrosine-binding domain (PTB)"/>
    <property type="match status" value="1"/>
</dbReference>
<evidence type="ECO:0000256" key="3">
    <source>
        <dbReference type="ARBA" id="ARBA00016409"/>
    </source>
</evidence>
<reference evidence="7 8" key="1">
    <citation type="submission" date="2024-01" db="EMBL/GenBank/DDBJ databases">
        <title>The genome of the rayed Mediterranean limpet Patella caerulea (Linnaeus, 1758).</title>
        <authorList>
            <person name="Anh-Thu Weber A."/>
            <person name="Halstead-Nussloch G."/>
        </authorList>
    </citation>
    <scope>NUCLEOTIDE SEQUENCE [LARGE SCALE GENOMIC DNA]</scope>
    <source>
        <strain evidence="7">AATW-2023a</strain>
        <tissue evidence="7">Whole specimen</tissue>
    </source>
</reference>
<dbReference type="Pfam" id="PF19193">
    <property type="entry name" value="Tectonin"/>
    <property type="match status" value="1"/>
</dbReference>
<dbReference type="InterPro" id="IPR001849">
    <property type="entry name" value="PH_domain"/>
</dbReference>
<feature type="region of interest" description="Disordered" evidence="5">
    <location>
        <begin position="417"/>
        <end position="436"/>
    </location>
</feature>
<dbReference type="Pfam" id="PF06398">
    <property type="entry name" value="Pex24p"/>
    <property type="match status" value="1"/>
</dbReference>
<comment type="subcellular location">
    <subcellularLocation>
        <location evidence="1">Cytoplasmic vesicle</location>
        <location evidence="1">Autophagosome membrane</location>
    </subcellularLocation>
</comment>
<dbReference type="GO" id="GO:0000421">
    <property type="term" value="C:autophagosome membrane"/>
    <property type="evidence" value="ECO:0007669"/>
    <property type="project" value="UniProtKB-SubCell"/>
</dbReference>
<gene>
    <name evidence="7" type="ORF">SNE40_018755</name>
</gene>
<dbReference type="SMART" id="SM00693">
    <property type="entry name" value="DysFN"/>
    <property type="match status" value="2"/>
</dbReference>
<feature type="domain" description="PH" evidence="6">
    <location>
        <begin position="872"/>
        <end position="908"/>
    </location>
</feature>
<dbReference type="SUPFAM" id="SSF110296">
    <property type="entry name" value="Oligoxyloglucan reducing end-specific cellobiohydrolase"/>
    <property type="match status" value="1"/>
</dbReference>
<evidence type="ECO:0000256" key="4">
    <source>
        <dbReference type="ARBA" id="ARBA00022737"/>
    </source>
</evidence>
<dbReference type="SMART" id="SM00706">
    <property type="entry name" value="TECPR"/>
    <property type="match status" value="9"/>
</dbReference>
<evidence type="ECO:0000313" key="8">
    <source>
        <dbReference type="Proteomes" id="UP001347796"/>
    </source>
</evidence>
<dbReference type="PANTHER" id="PTHR23250">
    <property type="entry name" value="DYSFERLIN-RELATED"/>
    <property type="match status" value="1"/>
</dbReference>
<organism evidence="7 8">
    <name type="scientific">Patella caerulea</name>
    <name type="common">Rayed Mediterranean limpet</name>
    <dbReference type="NCBI Taxonomy" id="87958"/>
    <lineage>
        <taxon>Eukaryota</taxon>
        <taxon>Metazoa</taxon>
        <taxon>Spiralia</taxon>
        <taxon>Lophotrochozoa</taxon>
        <taxon>Mollusca</taxon>
        <taxon>Gastropoda</taxon>
        <taxon>Patellogastropoda</taxon>
        <taxon>Patelloidea</taxon>
        <taxon>Patellidae</taxon>
        <taxon>Patella</taxon>
    </lineage>
</organism>
<dbReference type="EMBL" id="JAZGQO010000014">
    <property type="protein sequence ID" value="KAK6170342.1"/>
    <property type="molecule type" value="Genomic_DNA"/>
</dbReference>
<dbReference type="InterPro" id="IPR006624">
    <property type="entry name" value="Beta-propeller_rpt_TECPR"/>
</dbReference>
<dbReference type="InterPro" id="IPR051513">
    <property type="entry name" value="Tectonin_beta-prop"/>
</dbReference>
<dbReference type="Proteomes" id="UP001347796">
    <property type="component" value="Unassembled WGS sequence"/>
</dbReference>
<dbReference type="SUPFAM" id="SSF50729">
    <property type="entry name" value="PH domain-like"/>
    <property type="match status" value="1"/>
</dbReference>
<comment type="caution">
    <text evidence="7">The sequence shown here is derived from an EMBL/GenBank/DDBJ whole genome shotgun (WGS) entry which is preliminary data.</text>
</comment>
<evidence type="ECO:0000256" key="2">
    <source>
        <dbReference type="ARBA" id="ARBA00005966"/>
    </source>
</evidence>
<dbReference type="SMART" id="SM00233">
    <property type="entry name" value="PH"/>
    <property type="match status" value="1"/>
</dbReference>
<feature type="compositionally biased region" description="Polar residues" evidence="5">
    <location>
        <begin position="541"/>
        <end position="576"/>
    </location>
</feature>
<name>A0AAN8J5H0_PATCE</name>
<feature type="region of interest" description="Disordered" evidence="5">
    <location>
        <begin position="516"/>
        <end position="581"/>
    </location>
</feature>
<evidence type="ECO:0000313" key="7">
    <source>
        <dbReference type="EMBL" id="KAK6170342.1"/>
    </source>
</evidence>
<evidence type="ECO:0000256" key="5">
    <source>
        <dbReference type="SAM" id="MobiDB-lite"/>
    </source>
</evidence>
<dbReference type="InterPro" id="IPR006614">
    <property type="entry name" value="Peroxin/Ferlin"/>
</dbReference>
<dbReference type="SMART" id="SM00694">
    <property type="entry name" value="DysFC"/>
    <property type="match status" value="2"/>
</dbReference>
<dbReference type="PROSITE" id="PS50003">
    <property type="entry name" value="PH_DOMAIN"/>
    <property type="match status" value="1"/>
</dbReference>
<dbReference type="Pfam" id="PF06462">
    <property type="entry name" value="Hyd_WA"/>
    <property type="match status" value="4"/>
</dbReference>
<sequence length="1332" mass="150169">MAKQRFWIVNSSGNVFTLCTENRYFKEVGKDQGGIKIKRVSACESCAWGIGHDQQVYTYICTTDVPIRVVETIYENQRWAPWSGFSNKNLLRTDRSNWSNESGDQSRTREELTLPSEYWEWEEDWFIDENFKGEVTDRGGWQYATDFPRQYSPEPKTLSMVRKRKWLRFRKYVATGKWAKINVEDIEVEDNSFIDIAVGGFNLPGQPPGFLSVWTITINGKVYVRKNVCINCPEGDSWEHIPTDTLGLVNISVGPTGLVWAVTWDGLVLVRLGINRDNVYGATWCEIPYPKENTRMMQIALGTNSLWALSREGKVWFRKGIDGDQAWFNKQSAIGTSWVEMVGEFCHISLTPNDQVFAIGLNDRKPYFRTGVNASDLGGKTWQPLFLQEDINRLKHASSSCSQSLDETDDVSSEYTYLGTPRGTPRGTPISMTSIPEHDNFRKTYTSDKTECLSIPMCAMVPTTNTIFTNSEKSNCDINLDNVSHVNQNINSTLCDDIFIKGSNLSNISNEMENISNGNTPISTGTISNNNENVNSSDVNTLSSDGNTPTSNGNTPISNGNNSGSIEIGTISNDNGNIPEKSAMTACDNNESEIKQINNNGKNIIKTNSDDPFSDDRNDTESDEIMNFVTDIDEDDEPSIESDNVNVQSNFHVCDAVCDDTSIMSVDKTYGTEEELNVFPKESINMLSMVPCKTISHSAPGSISVTPTSEIEVTEMFTLTPAMPRHFWVWFSGMGCYIEDPSSVKWLQTRRDSESSIDSSNIKQIISPNLRAVLLNKLCHRNIVEVQQFQYIEQAVDKTSWMKKSSMKWYRYGYRANWEDVTVELEQGLQEGTGGAITIHYCPRGKPVIMQINLSDIVCIKKIADPNLQPVFKIHTADKTNKVQPYLMMTSSEAETDEWLSTLLSANAKEWKLKQSVKPGSIWSTTLRGDVYVHQPNSSNVKFYEMYWGQLGGHLKKIETSSAGVTWALGYDYTPWVYTGGFGGGLFRATSAMSKDCHQQTDTRTIYTYENQKWYPVIGYTNKGFLTDCYDWSDSTGRQDRSKETIKLPSSHWQWSCEWCIDFDAPGKVDQEGWQYSGNFNKPFHPQPGIRDRVRRRRWYRKCRLSTVGPWYNTGPTTLRDISLQIDPITSITQQIVLWGVGINGNVLCRVGITMKNPQGESWINIATDLPFTSVSLGGNYRAWGVAKDGSVWYRPGVSSKCLTGTRWLQVIPPPPADAILTYVSAGQTTVWALDTKGNLWFREDITPTFPEGTRWVYICNKVYHVSVGTNDQVMIITGSNFGKNKHGNGMMYNRIGITSDTPSGTGWQMVIGDGWQYVSCRGFNNHTDDKL</sequence>
<dbReference type="InterPro" id="IPR011993">
    <property type="entry name" value="PH-like_dom_sf"/>
</dbReference>
<keyword evidence="8" id="KW-1185">Reference proteome</keyword>
<evidence type="ECO:0000256" key="1">
    <source>
        <dbReference type="ARBA" id="ARBA00004652"/>
    </source>
</evidence>
<accession>A0AAN8J5H0</accession>
<evidence type="ECO:0000259" key="6">
    <source>
        <dbReference type="PROSITE" id="PS50003"/>
    </source>
</evidence>
<keyword evidence="4" id="KW-0677">Repeat</keyword>
<dbReference type="PANTHER" id="PTHR23250:SF1">
    <property type="entry name" value="TECTONIN BETA-PROPELLER REPEAT-CONTAINING PROTEIN 1"/>
    <property type="match status" value="1"/>
</dbReference>
<comment type="similarity">
    <text evidence="2">Belongs to the TECPR1 family.</text>
</comment>